<reference evidence="1 2" key="1">
    <citation type="submission" date="2010-09" db="EMBL/GenBank/DDBJ databases">
        <authorList>
            <person name="Weinstock G."/>
            <person name="Sodergren E."/>
            <person name="Clifton S."/>
            <person name="Fulton L."/>
            <person name="Fulton B."/>
            <person name="Courtney L."/>
            <person name="Fronick C."/>
            <person name="Harrison M."/>
            <person name="Strong C."/>
            <person name="Farmer C."/>
            <person name="Delahaunty K."/>
            <person name="Markovic C."/>
            <person name="Hall O."/>
            <person name="Minx P."/>
            <person name="Tomlinson C."/>
            <person name="Mitreva M."/>
            <person name="Hou S."/>
            <person name="Chen J."/>
            <person name="Wollam A."/>
            <person name="Pepin K.H."/>
            <person name="Johnson M."/>
            <person name="Bhonagiri V."/>
            <person name="Zhang X."/>
            <person name="Suruliraj S."/>
            <person name="Warren W."/>
            <person name="Chinwalla A."/>
            <person name="Mardis E.R."/>
            <person name="Wilson R.K."/>
        </authorList>
    </citation>
    <scope>NUCLEOTIDE SEQUENCE [LARGE SCALE GENOMIC DNA]</scope>
    <source>
        <strain evidence="1 2">TX0630</strain>
    </source>
</reference>
<proteinExistence type="predicted"/>
<evidence type="ECO:0000313" key="2">
    <source>
        <dbReference type="Proteomes" id="UP000004933"/>
    </source>
</evidence>
<dbReference type="AlphaFoldDB" id="A0ABC9P841"/>
<sequence>MHFFAPRKEYFKMFLYELFKEQRKLYNFTQEEFYEGIFKKRAASSFEVHNTHDLKVKDLPVLSDRSMMSILEIIHYAKEEFISPYDEDLNSLFDIFQNNTEKENKDYIYKLYKKSIELKEHSIIYWNLYLIIKIQCSEYDSRIVPTDSQDLSELKKMILSKQKFTLYDYKIVTNLSLVFSYKELQPFLSSLFPLDSNAPTVTSEAAYYLLENITTKLVQNRDFESCTEVLNIYNDLLQKFPSYKYKLNYLITYNLVGYFLTNNMDSLNNSIKYVDLLGDLENVELAKLMKDNIYLMISKKNNGSMNKPDTLITKENNHIKLNEKKITKRLE</sequence>
<protein>
    <submittedName>
        <fullName evidence="1">Transcriptional activator, Rgg/GadR/MutR family domain protein</fullName>
    </submittedName>
</protein>
<dbReference type="Gene3D" id="1.25.40.400">
    <property type="match status" value="1"/>
</dbReference>
<name>A0ABC9P841_ENTFL</name>
<dbReference type="InterPro" id="IPR011990">
    <property type="entry name" value="TPR-like_helical_dom_sf"/>
</dbReference>
<organism evidence="1 2">
    <name type="scientific">Enterococcus faecalis TX0630</name>
    <dbReference type="NCBI Taxonomy" id="749508"/>
    <lineage>
        <taxon>Bacteria</taxon>
        <taxon>Bacillati</taxon>
        <taxon>Bacillota</taxon>
        <taxon>Bacilli</taxon>
        <taxon>Lactobacillales</taxon>
        <taxon>Enterococcaceae</taxon>
        <taxon>Enterococcus</taxon>
    </lineage>
</organism>
<dbReference type="Proteomes" id="UP000004933">
    <property type="component" value="Unassembled WGS sequence"/>
</dbReference>
<dbReference type="SUPFAM" id="SSF48452">
    <property type="entry name" value="TPR-like"/>
    <property type="match status" value="1"/>
</dbReference>
<accession>A0ABC9P841</accession>
<dbReference type="EMBL" id="AEBE01000033">
    <property type="protein sequence ID" value="EFU91048.1"/>
    <property type="molecule type" value="Genomic_DNA"/>
</dbReference>
<comment type="caution">
    <text evidence="1">The sequence shown here is derived from an EMBL/GenBank/DDBJ whole genome shotgun (WGS) entry which is preliminary data.</text>
</comment>
<evidence type="ECO:0000313" key="1">
    <source>
        <dbReference type="EMBL" id="EFU91048.1"/>
    </source>
</evidence>
<gene>
    <name evidence="1" type="ORF">HMPREF9511_00938</name>
</gene>